<name>A0A8H7TAY0_9HELO</name>
<feature type="chain" id="PRO_5034001304" evidence="1">
    <location>
        <begin position="22"/>
        <end position="332"/>
    </location>
</feature>
<evidence type="ECO:0000313" key="2">
    <source>
        <dbReference type="EMBL" id="KAG4415506.1"/>
    </source>
</evidence>
<dbReference type="Proteomes" id="UP000664132">
    <property type="component" value="Unassembled WGS sequence"/>
</dbReference>
<gene>
    <name evidence="2" type="ORF">IFR04_011378</name>
</gene>
<sequence>MHFSPLTPALLALFSNILVSAIPTELGARQQACSGDNCYRFFKGADILSASSFCISLLSSTPGTRTVTEVAATTTVTPTNTITSTVNLLSTTTPAILCSTTVTASPVIINKRQAINTFPSKASSACTSANKIAQTARLSSACRCVLTSATVTATPTQTKTGLAASVTLTISTFTSTSTASPTCSAVTTSTVVPTCQNSNTLTKCDVSIGCHRLDYPPYSTSNNGGCIGCLKRGSGCDDGNTYCISGFRDRSPSCTYDSDCSDLPYGYSIPLCMKYANGYSFCGSNDRNADGSGPELGDVYYCVANPPRATRDLEWEQVVTSAKDKKGIVRAV</sequence>
<organism evidence="2 3">
    <name type="scientific">Cadophora malorum</name>
    <dbReference type="NCBI Taxonomy" id="108018"/>
    <lineage>
        <taxon>Eukaryota</taxon>
        <taxon>Fungi</taxon>
        <taxon>Dikarya</taxon>
        <taxon>Ascomycota</taxon>
        <taxon>Pezizomycotina</taxon>
        <taxon>Leotiomycetes</taxon>
        <taxon>Helotiales</taxon>
        <taxon>Ploettnerulaceae</taxon>
        <taxon>Cadophora</taxon>
    </lineage>
</organism>
<keyword evidence="3" id="KW-1185">Reference proteome</keyword>
<proteinExistence type="predicted"/>
<accession>A0A8H7TAY0</accession>
<feature type="signal peptide" evidence="1">
    <location>
        <begin position="1"/>
        <end position="21"/>
    </location>
</feature>
<reference evidence="2" key="1">
    <citation type="submission" date="2021-02" db="EMBL/GenBank/DDBJ databases">
        <title>Genome sequence Cadophora malorum strain M34.</title>
        <authorList>
            <person name="Stefanovic E."/>
            <person name="Vu D."/>
            <person name="Scully C."/>
            <person name="Dijksterhuis J."/>
            <person name="Roader J."/>
            <person name="Houbraken J."/>
        </authorList>
    </citation>
    <scope>NUCLEOTIDE SEQUENCE</scope>
    <source>
        <strain evidence="2">M34</strain>
    </source>
</reference>
<evidence type="ECO:0000313" key="3">
    <source>
        <dbReference type="Proteomes" id="UP000664132"/>
    </source>
</evidence>
<comment type="caution">
    <text evidence="2">The sequence shown here is derived from an EMBL/GenBank/DDBJ whole genome shotgun (WGS) entry which is preliminary data.</text>
</comment>
<dbReference type="EMBL" id="JAFJYH010000220">
    <property type="protein sequence ID" value="KAG4415506.1"/>
    <property type="molecule type" value="Genomic_DNA"/>
</dbReference>
<keyword evidence="1" id="KW-0732">Signal</keyword>
<evidence type="ECO:0000256" key="1">
    <source>
        <dbReference type="SAM" id="SignalP"/>
    </source>
</evidence>
<protein>
    <submittedName>
        <fullName evidence="2">Uncharacterized protein</fullName>
    </submittedName>
</protein>
<dbReference type="AlphaFoldDB" id="A0A8H7TAY0"/>